<evidence type="ECO:0000313" key="3">
    <source>
        <dbReference type="Proteomes" id="UP000000841"/>
    </source>
</evidence>
<accession>C7MSC1</accession>
<dbReference type="eggNOG" id="ENOG50348JQ">
    <property type="taxonomic scope" value="Bacteria"/>
</dbReference>
<protein>
    <submittedName>
        <fullName evidence="2">Uncharacterized protein</fullName>
    </submittedName>
</protein>
<dbReference type="KEGG" id="svi:Svir_01460"/>
<dbReference type="AlphaFoldDB" id="C7MSC1"/>
<keyword evidence="1" id="KW-0175">Coiled coil</keyword>
<dbReference type="Proteomes" id="UP000000841">
    <property type="component" value="Chromosome"/>
</dbReference>
<name>C7MSC1_SACVD</name>
<sequence length="143" mass="15201">MKTGAADGAVAAMRASFNSKNVGSMASEAKKMLASAKSGGFMVSEEAAQPIIDVLTEMTDRVDRLSHELSFVSSQAPTLGSHDYGQRVAEHQYEAFWGGDGSAVQVLKQLRNVLEDASNALNIAKKKYQESEAGATNTFGGRI</sequence>
<feature type="coiled-coil region" evidence="1">
    <location>
        <begin position="107"/>
        <end position="134"/>
    </location>
</feature>
<evidence type="ECO:0000313" key="2">
    <source>
        <dbReference type="EMBL" id="ACU95234.1"/>
    </source>
</evidence>
<organism evidence="2 3">
    <name type="scientific">Saccharomonospora viridis (strain ATCC 15386 / DSM 43017 / JCM 3036 / CCUG 5913 / NBRC 12207 / NCIMB 9602 / P101)</name>
    <name type="common">Thermoactinomyces viridis</name>
    <dbReference type="NCBI Taxonomy" id="471857"/>
    <lineage>
        <taxon>Bacteria</taxon>
        <taxon>Bacillati</taxon>
        <taxon>Actinomycetota</taxon>
        <taxon>Actinomycetes</taxon>
        <taxon>Pseudonocardiales</taxon>
        <taxon>Pseudonocardiaceae</taxon>
        <taxon>Saccharomonospora</taxon>
    </lineage>
</organism>
<keyword evidence="3" id="KW-1185">Reference proteome</keyword>
<evidence type="ECO:0000256" key="1">
    <source>
        <dbReference type="SAM" id="Coils"/>
    </source>
</evidence>
<reference evidence="2 3" key="1">
    <citation type="journal article" date="2009" name="Stand. Genomic Sci.">
        <title>Complete genome sequence of Saccharomonospora viridis type strain (P101).</title>
        <authorList>
            <person name="Pati A."/>
            <person name="Sikorski J."/>
            <person name="Nolan M."/>
            <person name="Lapidus A."/>
            <person name="Copeland A."/>
            <person name="Glavina Del Rio T."/>
            <person name="Lucas S."/>
            <person name="Chen F."/>
            <person name="Tice H."/>
            <person name="Pitluck S."/>
            <person name="Cheng J.F."/>
            <person name="Chertkov O."/>
            <person name="Brettin T."/>
            <person name="Han C."/>
            <person name="Detter J.C."/>
            <person name="Kuske C."/>
            <person name="Bruce D."/>
            <person name="Goodwin L."/>
            <person name="Chain P."/>
            <person name="D'haeseleer P."/>
            <person name="Chen A."/>
            <person name="Palaniappan K."/>
            <person name="Ivanova N."/>
            <person name="Mavromatis K."/>
            <person name="Mikhailova N."/>
            <person name="Rohde M."/>
            <person name="Tindall B.J."/>
            <person name="Goker M."/>
            <person name="Bristow J."/>
            <person name="Eisen J.A."/>
            <person name="Markowitz V."/>
            <person name="Hugenholtz P."/>
            <person name="Kyrpides N.C."/>
            <person name="Klenk H.P."/>
        </authorList>
    </citation>
    <scope>NUCLEOTIDE SEQUENCE [LARGE SCALE GENOMIC DNA]</scope>
    <source>
        <strain evidence="3">ATCC 15386 / DSM 43017 / JCM 3036 / NBRC 12207 / P101</strain>
    </source>
</reference>
<dbReference type="HOGENOM" id="CLU_117639_0_0_11"/>
<proteinExistence type="predicted"/>
<dbReference type="EMBL" id="CP001683">
    <property type="protein sequence ID" value="ACU95234.1"/>
    <property type="molecule type" value="Genomic_DNA"/>
</dbReference>
<gene>
    <name evidence="2" type="ordered locus">Svir_01460</name>
</gene>